<dbReference type="PROSITE" id="PS00455">
    <property type="entry name" value="AMP_BINDING"/>
    <property type="match status" value="1"/>
</dbReference>
<keyword evidence="8" id="KW-1185">Reference proteome</keyword>
<gene>
    <name evidence="7" type="ORF">NQU54_08200</name>
</gene>
<comment type="similarity">
    <text evidence="1">Belongs to the ATP-dependent AMP-binding enzyme family.</text>
</comment>
<evidence type="ECO:0000259" key="6">
    <source>
        <dbReference type="Pfam" id="PF13193"/>
    </source>
</evidence>
<dbReference type="GO" id="GO:0030729">
    <property type="term" value="F:acetoacetate-CoA ligase activity"/>
    <property type="evidence" value="ECO:0007669"/>
    <property type="project" value="UniProtKB-EC"/>
</dbReference>
<dbReference type="GO" id="GO:0005524">
    <property type="term" value="F:ATP binding"/>
    <property type="evidence" value="ECO:0007669"/>
    <property type="project" value="UniProtKB-KW"/>
</dbReference>
<dbReference type="InterPro" id="IPR000873">
    <property type="entry name" value="AMP-dep_synth/lig_dom"/>
</dbReference>
<evidence type="ECO:0000256" key="1">
    <source>
        <dbReference type="ARBA" id="ARBA00006432"/>
    </source>
</evidence>
<dbReference type="InterPro" id="IPR020845">
    <property type="entry name" value="AMP-binding_CS"/>
</dbReference>
<dbReference type="Proteomes" id="UP001142400">
    <property type="component" value="Unassembled WGS sequence"/>
</dbReference>
<dbReference type="Gene3D" id="3.40.50.12780">
    <property type="entry name" value="N-terminal domain of ligase-like"/>
    <property type="match status" value="1"/>
</dbReference>
<accession>A0A9X2LT16</accession>
<sequence length="669" mass="72732">MQSVPGSTTPPVTWRPTGDQAAHSRLAHFLRWVRENRGVQVTTYREAWDWSVNDLSGFWDAVREYFEVIGVGFESPALTKSTMPGTEWYPHARLNFAENVLRHASNPAFADAAAIIDLTEDNEETRLSWRELSDQVAALADVLREFGVGPGDSVGAILPNIPEAIVALLATAAVGAVWTVSSPELSARAALDRMTQIKPKVLIGAESYRFGGRDIDCTDRLEQVRAELPWVLQTILVSRSERSEHASRGWTDFSSLAAGHAEPRYERVAFDHPLWVLFSSGTTGLPKGIVHGHGGIMLESLKCGALNNDVGPGDIYYVAANTAWMVWNLLVSNMACGAAVVTYAGSPIYPKVDRQFEILARTAATQFATGAAYLTRVQQEGCVPGEEWDLGSLAQILSTGSPLPDSTWAWVHESVKADVHLGSSSGGTEICSAFVGSNPLEPVHLGELQGPALGVAVESWNDAGERVVGEVGELVIKHPMPSMPLRFLNDDDGSRYRDAYFTQFPGVWAHGDWITETPHGGFVIHGRSDATLNRSGVRFGSGDIYGALEDVPEVVDALVVGVEHGNGDYDMPLFVVLAHGHELDEALRERIRTSIRRTASPRHVPDEIIEAPGVPMTHTGKKAEVPVKKLLRGISPDVAVSRGSLVDPDVVDWYVAYAQQRVSERATAN</sequence>
<evidence type="ECO:0000313" key="8">
    <source>
        <dbReference type="Proteomes" id="UP001142400"/>
    </source>
</evidence>
<dbReference type="PANTHER" id="PTHR42921:SF1">
    <property type="entry name" value="ACETOACETYL-COA SYNTHETASE"/>
    <property type="match status" value="1"/>
</dbReference>
<dbReference type="SUPFAM" id="SSF56801">
    <property type="entry name" value="Acetyl-CoA synthetase-like"/>
    <property type="match status" value="1"/>
</dbReference>
<dbReference type="AlphaFoldDB" id="A0A9X2LT16"/>
<dbReference type="EMBL" id="JANIIC010000006">
    <property type="protein sequence ID" value="MCQ8829057.1"/>
    <property type="molecule type" value="Genomic_DNA"/>
</dbReference>
<dbReference type="Pfam" id="PF00501">
    <property type="entry name" value="AMP-binding"/>
    <property type="match status" value="1"/>
</dbReference>
<reference evidence="7" key="1">
    <citation type="submission" date="2022-06" db="EMBL/GenBank/DDBJ databases">
        <title>WGS of actinobacteria.</title>
        <authorList>
            <person name="Thawai C."/>
        </authorList>
    </citation>
    <scope>NUCLEOTIDE SEQUENCE</scope>
    <source>
        <strain evidence="7">DSM 42010</strain>
    </source>
</reference>
<dbReference type="NCBIfam" id="NF002937">
    <property type="entry name" value="PRK03584.1"/>
    <property type="match status" value="1"/>
</dbReference>
<feature type="domain" description="AMP-binding enzyme C-terminal" evidence="6">
    <location>
        <begin position="547"/>
        <end position="621"/>
    </location>
</feature>
<organism evidence="7 8">
    <name type="scientific">Streptomyces malaysiensis subsp. samsunensis</name>
    <dbReference type="NCBI Taxonomy" id="459658"/>
    <lineage>
        <taxon>Bacteria</taxon>
        <taxon>Bacillati</taxon>
        <taxon>Actinomycetota</taxon>
        <taxon>Actinomycetes</taxon>
        <taxon>Kitasatosporales</taxon>
        <taxon>Streptomycetaceae</taxon>
        <taxon>Streptomyces</taxon>
        <taxon>Streptomyces violaceusniger group</taxon>
    </lineage>
</organism>
<keyword evidence="2 7" id="KW-0436">Ligase</keyword>
<feature type="domain" description="AMP-dependent synthetase/ligase" evidence="5">
    <location>
        <begin position="108"/>
        <end position="479"/>
    </location>
</feature>
<dbReference type="InterPro" id="IPR025110">
    <property type="entry name" value="AMP-bd_C"/>
</dbReference>
<protein>
    <submittedName>
        <fullName evidence="7">Acetoacetate--CoA ligase</fullName>
        <ecNumber evidence="7">6.2.1.16</ecNumber>
    </submittedName>
</protein>
<dbReference type="Gene3D" id="3.30.300.30">
    <property type="match status" value="1"/>
</dbReference>
<dbReference type="InterPro" id="IPR045851">
    <property type="entry name" value="AMP-bd_C_sf"/>
</dbReference>
<dbReference type="NCBIfam" id="TIGR01217">
    <property type="entry name" value="ac_ac_CoA_syn"/>
    <property type="match status" value="1"/>
</dbReference>
<dbReference type="InterPro" id="IPR042099">
    <property type="entry name" value="ANL_N_sf"/>
</dbReference>
<dbReference type="Pfam" id="PF13193">
    <property type="entry name" value="AMP-binding_C"/>
    <property type="match status" value="1"/>
</dbReference>
<evidence type="ECO:0000256" key="2">
    <source>
        <dbReference type="ARBA" id="ARBA00022598"/>
    </source>
</evidence>
<name>A0A9X2LT16_STRMQ</name>
<dbReference type="EC" id="6.2.1.16" evidence="7"/>
<comment type="caution">
    <text evidence="7">The sequence shown here is derived from an EMBL/GenBank/DDBJ whole genome shotgun (WGS) entry which is preliminary data.</text>
</comment>
<proteinExistence type="inferred from homology"/>
<keyword evidence="3" id="KW-0547">Nucleotide-binding</keyword>
<evidence type="ECO:0000256" key="4">
    <source>
        <dbReference type="ARBA" id="ARBA00022840"/>
    </source>
</evidence>
<evidence type="ECO:0000256" key="3">
    <source>
        <dbReference type="ARBA" id="ARBA00022741"/>
    </source>
</evidence>
<keyword evidence="4" id="KW-0067">ATP-binding</keyword>
<dbReference type="InterPro" id="IPR005914">
    <property type="entry name" value="Acac_CoA_synth"/>
</dbReference>
<dbReference type="PANTHER" id="PTHR42921">
    <property type="entry name" value="ACETOACETYL-COA SYNTHETASE"/>
    <property type="match status" value="1"/>
</dbReference>
<evidence type="ECO:0000259" key="5">
    <source>
        <dbReference type="Pfam" id="PF00501"/>
    </source>
</evidence>
<evidence type="ECO:0000313" key="7">
    <source>
        <dbReference type="EMBL" id="MCQ8829057.1"/>
    </source>
</evidence>
<dbReference type="GO" id="GO:0006629">
    <property type="term" value="P:lipid metabolic process"/>
    <property type="evidence" value="ECO:0007669"/>
    <property type="project" value="InterPro"/>
</dbReference>